<name>A0A0M8ZSE9_9HYME</name>
<feature type="region of interest" description="Disordered" evidence="1">
    <location>
        <begin position="1"/>
        <end position="131"/>
    </location>
</feature>
<protein>
    <submittedName>
        <fullName evidence="2">Nucleolar protein 4</fullName>
    </submittedName>
</protein>
<evidence type="ECO:0000313" key="3">
    <source>
        <dbReference type="Proteomes" id="UP000053105"/>
    </source>
</evidence>
<feature type="compositionally biased region" description="Polar residues" evidence="1">
    <location>
        <begin position="1"/>
        <end position="17"/>
    </location>
</feature>
<organism evidence="2 3">
    <name type="scientific">Melipona quadrifasciata</name>
    <dbReference type="NCBI Taxonomy" id="166423"/>
    <lineage>
        <taxon>Eukaryota</taxon>
        <taxon>Metazoa</taxon>
        <taxon>Ecdysozoa</taxon>
        <taxon>Arthropoda</taxon>
        <taxon>Hexapoda</taxon>
        <taxon>Insecta</taxon>
        <taxon>Pterygota</taxon>
        <taxon>Neoptera</taxon>
        <taxon>Endopterygota</taxon>
        <taxon>Hymenoptera</taxon>
        <taxon>Apocrita</taxon>
        <taxon>Aculeata</taxon>
        <taxon>Apoidea</taxon>
        <taxon>Anthophila</taxon>
        <taxon>Apidae</taxon>
        <taxon>Melipona</taxon>
    </lineage>
</organism>
<gene>
    <name evidence="2" type="ORF">WN51_04925</name>
</gene>
<dbReference type="AlphaFoldDB" id="A0A0M8ZSE9"/>
<feature type="compositionally biased region" description="Low complexity" evidence="1">
    <location>
        <begin position="30"/>
        <end position="47"/>
    </location>
</feature>
<accession>A0A0M8ZSE9</accession>
<dbReference type="OrthoDB" id="10047222at2759"/>
<feature type="compositionally biased region" description="Polar residues" evidence="1">
    <location>
        <begin position="53"/>
        <end position="65"/>
    </location>
</feature>
<feature type="compositionally biased region" description="Low complexity" evidence="1">
    <location>
        <begin position="79"/>
        <end position="131"/>
    </location>
</feature>
<evidence type="ECO:0000313" key="2">
    <source>
        <dbReference type="EMBL" id="KOX70185.1"/>
    </source>
</evidence>
<reference evidence="2 3" key="1">
    <citation type="submission" date="2015-07" db="EMBL/GenBank/DDBJ databases">
        <title>The genome of Melipona quadrifasciata.</title>
        <authorList>
            <person name="Pan H."/>
            <person name="Kapheim K."/>
        </authorList>
    </citation>
    <scope>NUCLEOTIDE SEQUENCE [LARGE SCALE GENOMIC DNA]</scope>
    <source>
        <strain evidence="2">0111107301</strain>
        <tissue evidence="2">Whole body</tissue>
    </source>
</reference>
<dbReference type="Proteomes" id="UP000053105">
    <property type="component" value="Unassembled WGS sequence"/>
</dbReference>
<dbReference type="EMBL" id="KQ435876">
    <property type="protein sequence ID" value="KOX70185.1"/>
    <property type="molecule type" value="Genomic_DNA"/>
</dbReference>
<evidence type="ECO:0000256" key="1">
    <source>
        <dbReference type="SAM" id="MobiDB-lite"/>
    </source>
</evidence>
<keyword evidence="3" id="KW-1185">Reference proteome</keyword>
<proteinExistence type="predicted"/>
<sequence length="455" mass="48132">MYKNSRSPDIKNANLTKTARLVPQVPVNNSPTPSGQSASTGGSSSTSKRTRTENNNSPSHGNLNSMHRDEPPAKKSRGTSTNAAKSTSSSSNSTSPETSPSSKSRGGSVSRSNAQSSKTSSAAATATSDAVSNSGVLVSNNWQTSSNMSDVSTYASVAGLSMGSSPTGGLCAGSLGMTTPIPYMSSSMATFVGNATNLGKSSSVSYLDISNMTGGSLSSSAGLNAGYVGNGNAGNAIDSKNGGVPMPFPGIAAAGVNGTGAAGYGAMQQKGQPESAGLPKKFQSDGMFNAYQPWVIKTYGDLAKTKTITIKKYARILRTLRGEEVNSAENSKFRFWVKSKGFHIGQPEGYDAKPADRIIGRHAVTSPGLDPPLYVPTQLPHNKFYFGHFKVFLNFGLEPLVNEKLNLVPTILIRVKLLGCFCDVVFMNNVDEEQKFEIEYHDKFIHFIDIWNLKD</sequence>